<evidence type="ECO:0000256" key="2">
    <source>
        <dbReference type="PROSITE-ProRule" id="PRU01161"/>
    </source>
</evidence>
<dbReference type="Proteomes" id="UP000838412">
    <property type="component" value="Chromosome 18"/>
</dbReference>
<evidence type="ECO:0000313" key="5">
    <source>
        <dbReference type="Proteomes" id="UP000838412"/>
    </source>
</evidence>
<protein>
    <submittedName>
        <fullName evidence="4">Hypp8837 protein</fullName>
    </submittedName>
</protein>
<dbReference type="GO" id="GO:0016042">
    <property type="term" value="P:lipid catabolic process"/>
    <property type="evidence" value="ECO:0007669"/>
    <property type="project" value="UniProtKB-UniRule"/>
</dbReference>
<keyword evidence="5" id="KW-1185">Reference proteome</keyword>
<keyword evidence="2" id="KW-0378">Hydrolase</keyword>
<proteinExistence type="predicted"/>
<dbReference type="Gene3D" id="3.40.1090.10">
    <property type="entry name" value="Cytosolic phospholipase A2 catalytic domain"/>
    <property type="match status" value="2"/>
</dbReference>
<organism evidence="4 5">
    <name type="scientific">Branchiostoma lanceolatum</name>
    <name type="common">Common lancelet</name>
    <name type="synonym">Amphioxus lanceolatum</name>
    <dbReference type="NCBI Taxonomy" id="7740"/>
    <lineage>
        <taxon>Eukaryota</taxon>
        <taxon>Metazoa</taxon>
        <taxon>Chordata</taxon>
        <taxon>Cephalochordata</taxon>
        <taxon>Leptocardii</taxon>
        <taxon>Amphioxiformes</taxon>
        <taxon>Branchiostomatidae</taxon>
        <taxon>Branchiostoma</taxon>
    </lineage>
</organism>
<sequence length="574" mass="65375">MWQWGRERISSVRQWWTPDKPKPPSLPKVSRGDYTRMRYSFENLVLKGGGAKGIAYIGAAKVLDEAGILPNIKRFAGTSAGAITAALLAIGMSPQEMLDELSQKNLMELLDPPVTRGWLGFLDWFPHIPLLPSWLTVDAISMALAAITDRGVCEGEDFLDWFGGILDRHLKRLHPDKEGLDKDITFDKLYHTLGVELCIVAYNMVLGNETYFHVKTTPLMKVQDAVRMSMSIPVVFKPFEMGSGDLCTYIDGALAANYPLWAFDGWYLSIKEEDTFHERLTEGDGEKVRRMFHPEYRKERFDTRNDKTLGILTFSSKDREMYQEQFEERLKKLVEVKPEFEKKREDTELYKKEVDNRQEAKNASVETFKKLVGEDVKEMIKQIEGEDAYVPGLPKFPVTLPMDIPTAEFDEPRFRPGREPIPRTSWPIKISTEEAKVTFNTIFSDDDIACLGVPSKEKAFELLMLDDDGKLTTDKLRKVCENVGPLQLARRSFLGLRLVSTPRQYYSTMLEFVGSNSGISEEDIHRSVAIDVDYVGTMDFDMASKDMEFLMRQGAAATVAFLDEKKSGLETWLP</sequence>
<feature type="short sequence motif" description="GXGXXG" evidence="2">
    <location>
        <begin position="48"/>
        <end position="53"/>
    </location>
</feature>
<dbReference type="OrthoDB" id="9977503at2759"/>
<feature type="short sequence motif" description="GXSXG" evidence="2">
    <location>
        <begin position="77"/>
        <end position="81"/>
    </location>
</feature>
<evidence type="ECO:0000256" key="1">
    <source>
        <dbReference type="ARBA" id="ARBA00023098"/>
    </source>
</evidence>
<feature type="active site" description="Nucleophile" evidence="2">
    <location>
        <position position="79"/>
    </location>
</feature>
<dbReference type="InterPro" id="IPR002641">
    <property type="entry name" value="PNPLA_dom"/>
</dbReference>
<feature type="domain" description="PNPLA" evidence="3">
    <location>
        <begin position="44"/>
        <end position="264"/>
    </location>
</feature>
<dbReference type="EMBL" id="OV696703">
    <property type="protein sequence ID" value="CAH1250282.1"/>
    <property type="molecule type" value="Genomic_DNA"/>
</dbReference>
<keyword evidence="1 2" id="KW-0443">Lipid metabolism</keyword>
<gene>
    <name evidence="4" type="primary">Hypp8837</name>
    <name evidence="4" type="ORF">BLAG_LOCUS11103</name>
</gene>
<dbReference type="Pfam" id="PF01734">
    <property type="entry name" value="Patatin"/>
    <property type="match status" value="1"/>
</dbReference>
<evidence type="ECO:0000313" key="4">
    <source>
        <dbReference type="EMBL" id="CAH1250282.1"/>
    </source>
</evidence>
<reference evidence="4" key="1">
    <citation type="submission" date="2022-01" db="EMBL/GenBank/DDBJ databases">
        <authorList>
            <person name="Braso-Vives M."/>
        </authorList>
    </citation>
    <scope>NUCLEOTIDE SEQUENCE</scope>
</reference>
<keyword evidence="2" id="KW-0442">Lipid degradation</keyword>
<feature type="short sequence motif" description="DGA/G" evidence="2">
    <location>
        <begin position="251"/>
        <end position="253"/>
    </location>
</feature>
<dbReference type="CDD" id="cd07207">
    <property type="entry name" value="Pat_ExoU_VipD_like"/>
    <property type="match status" value="1"/>
</dbReference>
<dbReference type="AlphaFoldDB" id="A0A8J9ZAV4"/>
<dbReference type="SUPFAM" id="SSF52151">
    <property type="entry name" value="FabD/lysophospholipase-like"/>
    <property type="match status" value="1"/>
</dbReference>
<feature type="active site" description="Proton acceptor" evidence="2">
    <location>
        <position position="251"/>
    </location>
</feature>
<dbReference type="InterPro" id="IPR016035">
    <property type="entry name" value="Acyl_Trfase/lysoPLipase"/>
</dbReference>
<accession>A0A8J9ZAV4</accession>
<dbReference type="PANTHER" id="PTHR46394:SF1">
    <property type="entry name" value="PNPLA DOMAIN-CONTAINING PROTEIN"/>
    <property type="match status" value="1"/>
</dbReference>
<evidence type="ECO:0000259" key="3">
    <source>
        <dbReference type="PROSITE" id="PS51635"/>
    </source>
</evidence>
<dbReference type="GO" id="GO:0016787">
    <property type="term" value="F:hydrolase activity"/>
    <property type="evidence" value="ECO:0007669"/>
    <property type="project" value="UniProtKB-UniRule"/>
</dbReference>
<name>A0A8J9ZAV4_BRALA</name>
<dbReference type="PROSITE" id="PS51635">
    <property type="entry name" value="PNPLA"/>
    <property type="match status" value="1"/>
</dbReference>
<dbReference type="PANTHER" id="PTHR46394">
    <property type="entry name" value="ANNEXIN"/>
    <property type="match status" value="1"/>
</dbReference>
<dbReference type="InterPro" id="IPR052580">
    <property type="entry name" value="Lipid_Hydrolase"/>
</dbReference>